<dbReference type="InParanoid" id="A0A2R6PDJ5"/>
<dbReference type="Proteomes" id="UP000241394">
    <property type="component" value="Chromosome LG26"/>
</dbReference>
<feature type="transmembrane region" description="Helical" evidence="6">
    <location>
        <begin position="158"/>
        <end position="181"/>
    </location>
</feature>
<feature type="transmembrane region" description="Helical" evidence="6">
    <location>
        <begin position="380"/>
        <end position="404"/>
    </location>
</feature>
<dbReference type="NCBIfam" id="TIGR00797">
    <property type="entry name" value="matE"/>
    <property type="match status" value="1"/>
</dbReference>
<evidence type="ECO:0000256" key="5">
    <source>
        <dbReference type="ARBA" id="ARBA00023136"/>
    </source>
</evidence>
<dbReference type="STRING" id="1590841.A0A2R6PDJ5"/>
<dbReference type="GO" id="GO:0015297">
    <property type="term" value="F:antiporter activity"/>
    <property type="evidence" value="ECO:0007669"/>
    <property type="project" value="InterPro"/>
</dbReference>
<protein>
    <recommendedName>
        <fullName evidence="6">Protein DETOXIFICATION</fullName>
    </recommendedName>
    <alternativeName>
        <fullName evidence="6">Multidrug and toxic compound extrusion protein</fullName>
    </alternativeName>
</protein>
<feature type="transmembrane region" description="Helical" evidence="6">
    <location>
        <begin position="347"/>
        <end position="368"/>
    </location>
</feature>
<reference evidence="7 8" key="1">
    <citation type="submission" date="2017-07" db="EMBL/GenBank/DDBJ databases">
        <title>An improved, manually edited Actinidia chinensis var. chinensis (kiwifruit) genome highlights the challenges associated with draft genomes and gene prediction in plants.</title>
        <authorList>
            <person name="Pilkington S."/>
            <person name="Crowhurst R."/>
            <person name="Hilario E."/>
            <person name="Nardozza S."/>
            <person name="Fraser L."/>
            <person name="Peng Y."/>
            <person name="Gunaseelan K."/>
            <person name="Simpson R."/>
            <person name="Tahir J."/>
            <person name="Deroles S."/>
            <person name="Templeton K."/>
            <person name="Luo Z."/>
            <person name="Davy M."/>
            <person name="Cheng C."/>
            <person name="Mcneilage M."/>
            <person name="Scaglione D."/>
            <person name="Liu Y."/>
            <person name="Zhang Q."/>
            <person name="Datson P."/>
            <person name="De Silva N."/>
            <person name="Gardiner S."/>
            <person name="Bassett H."/>
            <person name="Chagne D."/>
            <person name="Mccallum J."/>
            <person name="Dzierzon H."/>
            <person name="Deng C."/>
            <person name="Wang Y.-Y."/>
            <person name="Barron N."/>
            <person name="Manako K."/>
            <person name="Bowen J."/>
            <person name="Foster T."/>
            <person name="Erridge Z."/>
            <person name="Tiffin H."/>
            <person name="Waite C."/>
            <person name="Davies K."/>
            <person name="Grierson E."/>
            <person name="Laing W."/>
            <person name="Kirk R."/>
            <person name="Chen X."/>
            <person name="Wood M."/>
            <person name="Montefiori M."/>
            <person name="Brummell D."/>
            <person name="Schwinn K."/>
            <person name="Catanach A."/>
            <person name="Fullerton C."/>
            <person name="Li D."/>
            <person name="Meiyalaghan S."/>
            <person name="Nieuwenhuizen N."/>
            <person name="Read N."/>
            <person name="Prakash R."/>
            <person name="Hunter D."/>
            <person name="Zhang H."/>
            <person name="Mckenzie M."/>
            <person name="Knabel M."/>
            <person name="Harris A."/>
            <person name="Allan A."/>
            <person name="Chen A."/>
            <person name="Janssen B."/>
            <person name="Plunkett B."/>
            <person name="Dwamena C."/>
            <person name="Voogd C."/>
            <person name="Leif D."/>
            <person name="Lafferty D."/>
            <person name="Souleyre E."/>
            <person name="Varkonyi-Gasic E."/>
            <person name="Gambi F."/>
            <person name="Hanley J."/>
            <person name="Yao J.-L."/>
            <person name="Cheung J."/>
            <person name="David K."/>
            <person name="Warren B."/>
            <person name="Marsh K."/>
            <person name="Snowden K."/>
            <person name="Lin-Wang K."/>
            <person name="Brian L."/>
            <person name="Martinez-Sanchez M."/>
            <person name="Wang M."/>
            <person name="Ileperuma N."/>
            <person name="Macnee N."/>
            <person name="Campin R."/>
            <person name="Mcatee P."/>
            <person name="Drummond R."/>
            <person name="Espley R."/>
            <person name="Ireland H."/>
            <person name="Wu R."/>
            <person name="Atkinson R."/>
            <person name="Karunairetnam S."/>
            <person name="Bulley S."/>
            <person name="Chunkath S."/>
            <person name="Hanley Z."/>
            <person name="Storey R."/>
            <person name="Thrimawithana A."/>
            <person name="Thomson S."/>
            <person name="David C."/>
            <person name="Testolin R."/>
        </authorList>
    </citation>
    <scope>NUCLEOTIDE SEQUENCE [LARGE SCALE GENOMIC DNA]</scope>
    <source>
        <strain evidence="8">cv. Red5</strain>
        <tissue evidence="7">Young leaf</tissue>
    </source>
</reference>
<dbReference type="EMBL" id="NKQK01000026">
    <property type="protein sequence ID" value="PSR89467.1"/>
    <property type="molecule type" value="Genomic_DNA"/>
</dbReference>
<feature type="transmembrane region" description="Helical" evidence="6">
    <location>
        <begin position="227"/>
        <end position="246"/>
    </location>
</feature>
<dbReference type="OMA" id="INNEYCC"/>
<feature type="non-terminal residue" evidence="7">
    <location>
        <position position="1"/>
    </location>
</feature>
<keyword evidence="5 6" id="KW-0472">Membrane</keyword>
<dbReference type="GO" id="GO:0016020">
    <property type="term" value="C:membrane"/>
    <property type="evidence" value="ECO:0007669"/>
    <property type="project" value="UniProtKB-SubCell"/>
</dbReference>
<dbReference type="Gramene" id="PSR89467">
    <property type="protein sequence ID" value="PSR89467"/>
    <property type="gene ID" value="CEY00_Acc29668"/>
</dbReference>
<organism evidence="7 8">
    <name type="scientific">Actinidia chinensis var. chinensis</name>
    <name type="common">Chinese soft-hair kiwi</name>
    <dbReference type="NCBI Taxonomy" id="1590841"/>
    <lineage>
        <taxon>Eukaryota</taxon>
        <taxon>Viridiplantae</taxon>
        <taxon>Streptophyta</taxon>
        <taxon>Embryophyta</taxon>
        <taxon>Tracheophyta</taxon>
        <taxon>Spermatophyta</taxon>
        <taxon>Magnoliopsida</taxon>
        <taxon>eudicotyledons</taxon>
        <taxon>Gunneridae</taxon>
        <taxon>Pentapetalae</taxon>
        <taxon>asterids</taxon>
        <taxon>Ericales</taxon>
        <taxon>Actinidiaceae</taxon>
        <taxon>Actinidia</taxon>
    </lineage>
</organism>
<comment type="caution">
    <text evidence="7">The sequence shown here is derived from an EMBL/GenBank/DDBJ whole genome shotgun (WGS) entry which is preliminary data.</text>
</comment>
<dbReference type="GO" id="GO:0042910">
    <property type="term" value="F:xenobiotic transmembrane transporter activity"/>
    <property type="evidence" value="ECO:0007669"/>
    <property type="project" value="InterPro"/>
</dbReference>
<sequence>DSVEELKNQVKLAGPLVIVGFLNYSLQMISVIFIGHLGELSLASATMATSFAGVTGYYFILGMASALETFFGQAYGAKQYHMLGIHLQRAMLVLMLTSVPIAIIWNFTGHLFALCGQDSEVSTLAGVHARWLIPSIFPYGLLQCQIRLLQTQNNVKPLILSTVATTLLHVLVSWTMIFGMGFGSRGAALSTAISYWINVVILAIYVHFSPACQKTWTGFSKEGVKDLVSFLSLAIPSALMICLEYWSYEFLILMSGLLPNSKLETSMMAISFDTSALVFRIPYGFGSVVSTRVSNELGAGQPRVARLAVKIALFLATAQGVLLSLILVSVRNKWGYLYTSEDEVVKYMASVMPVLVISNFMDGIQAVLSGTARGCGWQKIGAFVNLGAYYLIGLPSAIIITFLLHFGGKGLWMGIISGSGSQSLLLLVVTLHTDWEHQARKARDRVLASTIPTNMLSQTSLTDSTFSIEKP</sequence>
<evidence type="ECO:0000256" key="1">
    <source>
        <dbReference type="ARBA" id="ARBA00004141"/>
    </source>
</evidence>
<evidence type="ECO:0000256" key="3">
    <source>
        <dbReference type="ARBA" id="ARBA00022692"/>
    </source>
</evidence>
<evidence type="ECO:0000313" key="7">
    <source>
        <dbReference type="EMBL" id="PSR89467.1"/>
    </source>
</evidence>
<feature type="transmembrane region" description="Helical" evidence="6">
    <location>
        <begin position="128"/>
        <end position="146"/>
    </location>
</feature>
<name>A0A2R6PDJ5_ACTCC</name>
<gene>
    <name evidence="7" type="ORF">CEY00_Acc29668</name>
</gene>
<feature type="transmembrane region" description="Helical" evidence="6">
    <location>
        <begin position="307"/>
        <end position="327"/>
    </location>
</feature>
<feature type="transmembrane region" description="Helical" evidence="6">
    <location>
        <begin position="410"/>
        <end position="431"/>
    </location>
</feature>
<accession>A0A2R6PDJ5</accession>
<evidence type="ECO:0000256" key="2">
    <source>
        <dbReference type="ARBA" id="ARBA00010199"/>
    </source>
</evidence>
<feature type="transmembrane region" description="Helical" evidence="6">
    <location>
        <begin position="187"/>
        <end position="206"/>
    </location>
</feature>
<dbReference type="PANTHER" id="PTHR11206">
    <property type="entry name" value="MULTIDRUG RESISTANCE PROTEIN"/>
    <property type="match status" value="1"/>
</dbReference>
<dbReference type="Pfam" id="PF01554">
    <property type="entry name" value="MatE"/>
    <property type="match status" value="2"/>
</dbReference>
<dbReference type="CDD" id="cd13132">
    <property type="entry name" value="MATE_eukaryotic"/>
    <property type="match status" value="1"/>
</dbReference>
<feature type="transmembrane region" description="Helical" evidence="6">
    <location>
        <begin position="12"/>
        <end position="37"/>
    </location>
</feature>
<proteinExistence type="inferred from homology"/>
<evidence type="ECO:0000256" key="4">
    <source>
        <dbReference type="ARBA" id="ARBA00022989"/>
    </source>
</evidence>
<comment type="subcellular location">
    <subcellularLocation>
        <location evidence="1">Membrane</location>
        <topology evidence="1">Multi-pass membrane protein</topology>
    </subcellularLocation>
</comment>
<dbReference type="InterPro" id="IPR002528">
    <property type="entry name" value="MATE_fam"/>
</dbReference>
<dbReference type="AlphaFoldDB" id="A0A2R6PDJ5"/>
<evidence type="ECO:0000313" key="8">
    <source>
        <dbReference type="Proteomes" id="UP000241394"/>
    </source>
</evidence>
<evidence type="ECO:0000256" key="6">
    <source>
        <dbReference type="RuleBase" id="RU004914"/>
    </source>
</evidence>
<keyword evidence="3 6" id="KW-0812">Transmembrane</keyword>
<dbReference type="GO" id="GO:1990961">
    <property type="term" value="P:xenobiotic detoxification by transmembrane export across the plasma membrane"/>
    <property type="evidence" value="ECO:0007669"/>
    <property type="project" value="InterPro"/>
</dbReference>
<dbReference type="InterPro" id="IPR045069">
    <property type="entry name" value="MATE_euk"/>
</dbReference>
<keyword evidence="4 6" id="KW-1133">Transmembrane helix</keyword>
<reference evidence="8" key="2">
    <citation type="journal article" date="2018" name="BMC Genomics">
        <title>A manually annotated Actinidia chinensis var. chinensis (kiwifruit) genome highlights the challenges associated with draft genomes and gene prediction in plants.</title>
        <authorList>
            <person name="Pilkington S.M."/>
            <person name="Crowhurst R."/>
            <person name="Hilario E."/>
            <person name="Nardozza S."/>
            <person name="Fraser L."/>
            <person name="Peng Y."/>
            <person name="Gunaseelan K."/>
            <person name="Simpson R."/>
            <person name="Tahir J."/>
            <person name="Deroles S.C."/>
            <person name="Templeton K."/>
            <person name="Luo Z."/>
            <person name="Davy M."/>
            <person name="Cheng C."/>
            <person name="McNeilage M."/>
            <person name="Scaglione D."/>
            <person name="Liu Y."/>
            <person name="Zhang Q."/>
            <person name="Datson P."/>
            <person name="De Silva N."/>
            <person name="Gardiner S.E."/>
            <person name="Bassett H."/>
            <person name="Chagne D."/>
            <person name="McCallum J."/>
            <person name="Dzierzon H."/>
            <person name="Deng C."/>
            <person name="Wang Y.Y."/>
            <person name="Barron L."/>
            <person name="Manako K."/>
            <person name="Bowen J."/>
            <person name="Foster T.M."/>
            <person name="Erridge Z.A."/>
            <person name="Tiffin H."/>
            <person name="Waite C.N."/>
            <person name="Davies K.M."/>
            <person name="Grierson E.P."/>
            <person name="Laing W.A."/>
            <person name="Kirk R."/>
            <person name="Chen X."/>
            <person name="Wood M."/>
            <person name="Montefiori M."/>
            <person name="Brummell D.A."/>
            <person name="Schwinn K.E."/>
            <person name="Catanach A."/>
            <person name="Fullerton C."/>
            <person name="Li D."/>
            <person name="Meiyalaghan S."/>
            <person name="Nieuwenhuizen N."/>
            <person name="Read N."/>
            <person name="Prakash R."/>
            <person name="Hunter D."/>
            <person name="Zhang H."/>
            <person name="McKenzie M."/>
            <person name="Knabel M."/>
            <person name="Harris A."/>
            <person name="Allan A.C."/>
            <person name="Gleave A."/>
            <person name="Chen A."/>
            <person name="Janssen B.J."/>
            <person name="Plunkett B."/>
            <person name="Ampomah-Dwamena C."/>
            <person name="Voogd C."/>
            <person name="Leif D."/>
            <person name="Lafferty D."/>
            <person name="Souleyre E.J.F."/>
            <person name="Varkonyi-Gasic E."/>
            <person name="Gambi F."/>
            <person name="Hanley J."/>
            <person name="Yao J.L."/>
            <person name="Cheung J."/>
            <person name="David K.M."/>
            <person name="Warren B."/>
            <person name="Marsh K."/>
            <person name="Snowden K.C."/>
            <person name="Lin-Wang K."/>
            <person name="Brian L."/>
            <person name="Martinez-Sanchez M."/>
            <person name="Wang M."/>
            <person name="Ileperuma N."/>
            <person name="Macnee N."/>
            <person name="Campin R."/>
            <person name="McAtee P."/>
            <person name="Drummond R.S.M."/>
            <person name="Espley R.V."/>
            <person name="Ireland H.S."/>
            <person name="Wu R."/>
            <person name="Atkinson R.G."/>
            <person name="Karunairetnam S."/>
            <person name="Bulley S."/>
            <person name="Chunkath S."/>
            <person name="Hanley Z."/>
            <person name="Storey R."/>
            <person name="Thrimawithana A.H."/>
            <person name="Thomson S."/>
            <person name="David C."/>
            <person name="Testolin R."/>
            <person name="Huang H."/>
            <person name="Hellens R.P."/>
            <person name="Schaffer R.J."/>
        </authorList>
    </citation>
    <scope>NUCLEOTIDE SEQUENCE [LARGE SCALE GENOMIC DNA]</scope>
    <source>
        <strain evidence="8">cv. Red5</strain>
    </source>
</reference>
<comment type="similarity">
    <text evidence="2 6">Belongs to the multi antimicrobial extrusion (MATE) (TC 2.A.66.1) family.</text>
</comment>
<dbReference type="OrthoDB" id="2126698at2759"/>
<feature type="transmembrane region" description="Helical" evidence="6">
    <location>
        <begin position="266"/>
        <end position="286"/>
    </location>
</feature>
<keyword evidence="8" id="KW-1185">Reference proteome</keyword>
<feature type="transmembrane region" description="Helical" evidence="6">
    <location>
        <begin position="89"/>
        <end position="108"/>
    </location>
</feature>
<feature type="transmembrane region" description="Helical" evidence="6">
    <location>
        <begin position="57"/>
        <end position="77"/>
    </location>
</feature>